<feature type="transmembrane region" description="Helical" evidence="12">
    <location>
        <begin position="486"/>
        <end position="509"/>
    </location>
</feature>
<organism evidence="13 14">
    <name type="scientific">Boothiomyces macroporosus</name>
    <dbReference type="NCBI Taxonomy" id="261099"/>
    <lineage>
        <taxon>Eukaryota</taxon>
        <taxon>Fungi</taxon>
        <taxon>Fungi incertae sedis</taxon>
        <taxon>Chytridiomycota</taxon>
        <taxon>Chytridiomycota incertae sedis</taxon>
        <taxon>Chytridiomycetes</taxon>
        <taxon>Rhizophydiales</taxon>
        <taxon>Terramycetaceae</taxon>
        <taxon>Boothiomyces</taxon>
    </lineage>
</organism>
<reference evidence="13" key="1">
    <citation type="submission" date="2020-05" db="EMBL/GenBank/DDBJ databases">
        <title>Phylogenomic resolution of chytrid fungi.</title>
        <authorList>
            <person name="Stajich J.E."/>
            <person name="Amses K."/>
            <person name="Simmons R."/>
            <person name="Seto K."/>
            <person name="Myers J."/>
            <person name="Bonds A."/>
            <person name="Quandt C.A."/>
            <person name="Barry K."/>
            <person name="Liu P."/>
            <person name="Grigoriev I."/>
            <person name="Longcore J.E."/>
            <person name="James T.Y."/>
        </authorList>
    </citation>
    <scope>NUCLEOTIDE SEQUENCE</scope>
    <source>
        <strain evidence="13">PLAUS21</strain>
    </source>
</reference>
<keyword evidence="8" id="KW-0443">Lipid metabolism</keyword>
<evidence type="ECO:0000256" key="8">
    <source>
        <dbReference type="ARBA" id="ARBA00023098"/>
    </source>
</evidence>
<feature type="transmembrane region" description="Helical" evidence="12">
    <location>
        <begin position="183"/>
        <end position="201"/>
    </location>
</feature>
<evidence type="ECO:0000256" key="11">
    <source>
        <dbReference type="ARBA" id="ARBA00023264"/>
    </source>
</evidence>
<keyword evidence="2" id="KW-0444">Lipid biosynthesis</keyword>
<gene>
    <name evidence="13" type="primary">CHO2</name>
    <name evidence="13" type="ORF">HK103_006958</name>
</gene>
<keyword evidence="3" id="KW-0489">Methyltransferase</keyword>
<evidence type="ECO:0000256" key="2">
    <source>
        <dbReference type="ARBA" id="ARBA00022516"/>
    </source>
</evidence>
<evidence type="ECO:0000313" key="14">
    <source>
        <dbReference type="Proteomes" id="UP001210925"/>
    </source>
</evidence>
<evidence type="ECO:0000256" key="4">
    <source>
        <dbReference type="ARBA" id="ARBA00022679"/>
    </source>
</evidence>
<feature type="transmembrane region" description="Helical" evidence="12">
    <location>
        <begin position="436"/>
        <end position="465"/>
    </location>
</feature>
<accession>A0AAD5ULP8</accession>
<dbReference type="Proteomes" id="UP001210925">
    <property type="component" value="Unassembled WGS sequence"/>
</dbReference>
<feature type="transmembrane region" description="Helical" evidence="12">
    <location>
        <begin position="321"/>
        <end position="340"/>
    </location>
</feature>
<dbReference type="Pfam" id="PF04191">
    <property type="entry name" value="PEMT"/>
    <property type="match status" value="2"/>
</dbReference>
<keyword evidence="14" id="KW-1185">Reference proteome</keyword>
<feature type="transmembrane region" description="Helical" evidence="12">
    <location>
        <begin position="142"/>
        <end position="162"/>
    </location>
</feature>
<dbReference type="AlphaFoldDB" id="A0AAD5ULP8"/>
<evidence type="ECO:0000256" key="6">
    <source>
        <dbReference type="ARBA" id="ARBA00022692"/>
    </source>
</evidence>
<dbReference type="PANTHER" id="PTHR32138">
    <property type="entry name" value="PHOSPHATIDYLETHANOLAMINE N-METHYLTRANSFERASE"/>
    <property type="match status" value="1"/>
</dbReference>
<keyword evidence="4" id="KW-0808">Transferase</keyword>
<name>A0AAD5ULP8_9FUNG</name>
<dbReference type="GO" id="GO:0004608">
    <property type="term" value="F:phosphatidylethanolamine N-methyltransferase activity"/>
    <property type="evidence" value="ECO:0007669"/>
    <property type="project" value="InterPro"/>
</dbReference>
<dbReference type="GO" id="GO:0032259">
    <property type="term" value="P:methylation"/>
    <property type="evidence" value="ECO:0007669"/>
    <property type="project" value="UniProtKB-KW"/>
</dbReference>
<keyword evidence="9 12" id="KW-0472">Membrane</keyword>
<proteinExistence type="predicted"/>
<feature type="transmembrane region" description="Helical" evidence="12">
    <location>
        <begin position="346"/>
        <end position="369"/>
    </location>
</feature>
<evidence type="ECO:0000256" key="5">
    <source>
        <dbReference type="ARBA" id="ARBA00022691"/>
    </source>
</evidence>
<sequence>METEQEEQTFFQGIRFVDGSVFYFPAFSKEFKLVRPTDLELLTFALLLFQLLQMNSSKYLLLGSFIFWRVLLVVGLGFVLVQQSKHASIIRLMAYCGLGRNPKKPRSEWANYWIRQVTLYMENNTGFEYDYVSMPIEFNSWILFRQIAFLLISNDLLAYCLFARGFSDQKPVDLDTLEGIKIVLQKMGGFLIICFNIGIRFDLSQTMDPYTTYWGNFFFIKTHHSNEKGSFDKIPHPMYSIGYIGYYGVALLTQSYTVLFISMAGHASQILFLYYVERPQLKKIQEAPDEEDEELQKIKHTYFGHDLTLFTNFNIFRSGDLMTYFIAGYTIFSAWLIGPVNSNNKWFYIAQPVFWRFLHTFGLGMILHLQGKNKFWTRLYIKRGGSLKEAFHHWKVLFNLTLTMIYVSLLVTAYRFYKFPESYFNDGEVIKHTLGILFIVLHSWITTAVYTVLGPIGWFHADYFIDALQGRDKKQTGIYKYLEHPLLYNFSSWGVVLICASWEIFWITLFGQTLHFVFLHFVERPHIDSTYGKALQGSSENLLNRTDTVTTITDTETVVPNRTLDSDSESIASDSEDDDTLRLKRRKRTNSTGGIVIDTIKGVVQELEGLMHNAKPHVKAMVQKTQRGVASIANAARFEDSLARNSLPLHLYTLSIKYTTGTIPTLQFGDPVVIEFTGCRETMKQKDWIGVYDVSQNFDPHITTSTCSTKWMHVSGFRLNHSSIVNPDDSVLFSKTAKGYTFGDTPVELSPSSELGLRLVKGTLVYAKQRIPWRTGKFEVRYHYDGKYNVLASSQPFMIELPSSKLCTPSADGILQELTPIISKCVEIYPILLEPNEGILSRVVVPEDTVDNGSHFLT</sequence>
<evidence type="ECO:0000256" key="10">
    <source>
        <dbReference type="ARBA" id="ARBA00023209"/>
    </source>
</evidence>
<evidence type="ECO:0000313" key="13">
    <source>
        <dbReference type="EMBL" id="KAJ3261003.1"/>
    </source>
</evidence>
<evidence type="ECO:0000256" key="3">
    <source>
        <dbReference type="ARBA" id="ARBA00022603"/>
    </source>
</evidence>
<comment type="subcellular location">
    <subcellularLocation>
        <location evidence="1">Endomembrane system</location>
        <topology evidence="1">Multi-pass membrane protein</topology>
    </subcellularLocation>
</comment>
<dbReference type="GO" id="GO:0012505">
    <property type="term" value="C:endomembrane system"/>
    <property type="evidence" value="ECO:0007669"/>
    <property type="project" value="UniProtKB-SubCell"/>
</dbReference>
<evidence type="ECO:0000256" key="7">
    <source>
        <dbReference type="ARBA" id="ARBA00022989"/>
    </source>
</evidence>
<dbReference type="InterPro" id="IPR016219">
    <property type="entry name" value="Phosphatid-EA_MeTrfase_fun"/>
</dbReference>
<protein>
    <submittedName>
        <fullName evidence="13">Phosphatidylethanolamine N-methyltransferase</fullName>
    </submittedName>
</protein>
<dbReference type="PANTHER" id="PTHR32138:SF0">
    <property type="entry name" value="PHOSPHATIDYLETHANOLAMINE N-METHYLTRANSFERASE"/>
    <property type="match status" value="1"/>
</dbReference>
<dbReference type="InterPro" id="IPR007318">
    <property type="entry name" value="Phopholipid_MeTrfase"/>
</dbReference>
<keyword evidence="7 12" id="KW-1133">Transmembrane helix</keyword>
<feature type="transmembrane region" description="Helical" evidence="12">
    <location>
        <begin position="396"/>
        <end position="416"/>
    </location>
</feature>
<evidence type="ECO:0000256" key="12">
    <source>
        <dbReference type="SAM" id="Phobius"/>
    </source>
</evidence>
<evidence type="ECO:0000256" key="1">
    <source>
        <dbReference type="ARBA" id="ARBA00004127"/>
    </source>
</evidence>
<dbReference type="GO" id="GO:0006656">
    <property type="term" value="P:phosphatidylcholine biosynthetic process"/>
    <property type="evidence" value="ECO:0007669"/>
    <property type="project" value="TreeGrafter"/>
</dbReference>
<comment type="caution">
    <text evidence="13">The sequence shown here is derived from an EMBL/GenBank/DDBJ whole genome shotgun (WGS) entry which is preliminary data.</text>
</comment>
<keyword evidence="10" id="KW-0594">Phospholipid biosynthesis</keyword>
<feature type="transmembrane region" description="Helical" evidence="12">
    <location>
        <begin position="59"/>
        <end position="81"/>
    </location>
</feature>
<keyword evidence="5" id="KW-0949">S-adenosyl-L-methionine</keyword>
<evidence type="ECO:0000256" key="9">
    <source>
        <dbReference type="ARBA" id="ARBA00023136"/>
    </source>
</evidence>
<dbReference type="EMBL" id="JADGKB010000008">
    <property type="protein sequence ID" value="KAJ3261003.1"/>
    <property type="molecule type" value="Genomic_DNA"/>
</dbReference>
<keyword evidence="11" id="KW-1208">Phospholipid metabolism</keyword>
<dbReference type="PIRSF" id="PIRSF000383">
    <property type="entry name" value="PEAMT"/>
    <property type="match status" value="1"/>
</dbReference>
<keyword evidence="6 12" id="KW-0812">Transmembrane</keyword>